<name>M1DJZ8_SOLTU</name>
<feature type="region of interest" description="Disordered" evidence="1">
    <location>
        <begin position="16"/>
        <end position="58"/>
    </location>
</feature>
<dbReference type="Proteomes" id="UP000011115">
    <property type="component" value="Unassembled WGS sequence"/>
</dbReference>
<proteinExistence type="predicted"/>
<accession>M1DJZ8</accession>
<dbReference type="AlphaFoldDB" id="M1DJZ8"/>
<dbReference type="PaxDb" id="4113-PGSC0003DMT400090253"/>
<evidence type="ECO:0000256" key="1">
    <source>
        <dbReference type="SAM" id="MobiDB-lite"/>
    </source>
</evidence>
<protein>
    <submittedName>
        <fullName evidence="2">Uncharacterized protein</fullName>
    </submittedName>
</protein>
<dbReference type="InParanoid" id="M1DJZ8"/>
<dbReference type="Gramene" id="PGSC0003DMT400090253">
    <property type="protein sequence ID" value="PGSC0003DMT400090253"/>
    <property type="gene ID" value="PGSC0003DMG400039824"/>
</dbReference>
<feature type="compositionally biased region" description="Polar residues" evidence="1">
    <location>
        <begin position="36"/>
        <end position="48"/>
    </location>
</feature>
<dbReference type="EnsemblPlants" id="PGSC0003DMT400090253">
    <property type="protein sequence ID" value="PGSC0003DMT400090253"/>
    <property type="gene ID" value="PGSC0003DMG400039824"/>
</dbReference>
<keyword evidence="3" id="KW-1185">Reference proteome</keyword>
<dbReference type="HOGENOM" id="CLU_2982894_0_0_1"/>
<evidence type="ECO:0000313" key="3">
    <source>
        <dbReference type="Proteomes" id="UP000011115"/>
    </source>
</evidence>
<reference evidence="3" key="1">
    <citation type="journal article" date="2011" name="Nature">
        <title>Genome sequence and analysis of the tuber crop potato.</title>
        <authorList>
            <consortium name="The Potato Genome Sequencing Consortium"/>
        </authorList>
    </citation>
    <scope>NUCLEOTIDE SEQUENCE [LARGE SCALE GENOMIC DNA]</scope>
    <source>
        <strain evidence="3">cv. DM1-3 516 R44</strain>
    </source>
</reference>
<feature type="compositionally biased region" description="Basic and acidic residues" evidence="1">
    <location>
        <begin position="18"/>
        <end position="30"/>
    </location>
</feature>
<organism evidence="2 3">
    <name type="scientific">Solanum tuberosum</name>
    <name type="common">Potato</name>
    <dbReference type="NCBI Taxonomy" id="4113"/>
    <lineage>
        <taxon>Eukaryota</taxon>
        <taxon>Viridiplantae</taxon>
        <taxon>Streptophyta</taxon>
        <taxon>Embryophyta</taxon>
        <taxon>Tracheophyta</taxon>
        <taxon>Spermatophyta</taxon>
        <taxon>Magnoliopsida</taxon>
        <taxon>eudicotyledons</taxon>
        <taxon>Gunneridae</taxon>
        <taxon>Pentapetalae</taxon>
        <taxon>asterids</taxon>
        <taxon>lamiids</taxon>
        <taxon>Solanales</taxon>
        <taxon>Solanaceae</taxon>
        <taxon>Solanoideae</taxon>
        <taxon>Solaneae</taxon>
        <taxon>Solanum</taxon>
    </lineage>
</organism>
<sequence length="58" mass="6616">MVNKRYNNVMLVAPINEQTEKPATRGRGQELEDLSPINSKAYESSLQRTKPRIKPTSE</sequence>
<feature type="compositionally biased region" description="Basic residues" evidence="1">
    <location>
        <begin position="49"/>
        <end position="58"/>
    </location>
</feature>
<evidence type="ECO:0000313" key="2">
    <source>
        <dbReference type="EnsemblPlants" id="PGSC0003DMT400090253"/>
    </source>
</evidence>
<reference evidence="2" key="2">
    <citation type="submission" date="2015-06" db="UniProtKB">
        <authorList>
            <consortium name="EnsemblPlants"/>
        </authorList>
    </citation>
    <scope>IDENTIFICATION</scope>
    <source>
        <strain evidence="2">DM1-3 516 R44</strain>
    </source>
</reference>